<keyword evidence="2" id="KW-1185">Reference proteome</keyword>
<proteinExistence type="predicted"/>
<reference evidence="1" key="1">
    <citation type="submission" date="2021-06" db="EMBL/GenBank/DDBJ databases">
        <authorList>
            <person name="Kallberg Y."/>
            <person name="Tangrot J."/>
            <person name="Rosling A."/>
        </authorList>
    </citation>
    <scope>NUCLEOTIDE SEQUENCE</scope>
    <source>
        <strain evidence="1">AU212A</strain>
    </source>
</reference>
<protein>
    <submittedName>
        <fullName evidence="1">9158_t:CDS:1</fullName>
    </submittedName>
</protein>
<name>A0ACA9LDC0_9GLOM</name>
<accession>A0ACA9LDC0</accession>
<dbReference type="Proteomes" id="UP000789860">
    <property type="component" value="Unassembled WGS sequence"/>
</dbReference>
<sequence>RKALREENSAQRSQDILLEERLGCLERAQSSEALSEHLERAQSSDALSEERLGCLEKTQSSTGWAAAQAENHTTFDCDSSRSKFAIYNKLTK</sequence>
<dbReference type="EMBL" id="CAJVPM010005440">
    <property type="protein sequence ID" value="CAG8523966.1"/>
    <property type="molecule type" value="Genomic_DNA"/>
</dbReference>
<gene>
    <name evidence="1" type="ORF">SCALOS_LOCUS4183</name>
</gene>
<feature type="non-terminal residue" evidence="1">
    <location>
        <position position="1"/>
    </location>
</feature>
<organism evidence="1 2">
    <name type="scientific">Scutellospora calospora</name>
    <dbReference type="NCBI Taxonomy" id="85575"/>
    <lineage>
        <taxon>Eukaryota</taxon>
        <taxon>Fungi</taxon>
        <taxon>Fungi incertae sedis</taxon>
        <taxon>Mucoromycota</taxon>
        <taxon>Glomeromycotina</taxon>
        <taxon>Glomeromycetes</taxon>
        <taxon>Diversisporales</taxon>
        <taxon>Gigasporaceae</taxon>
        <taxon>Scutellospora</taxon>
    </lineage>
</organism>
<evidence type="ECO:0000313" key="1">
    <source>
        <dbReference type="EMBL" id="CAG8523966.1"/>
    </source>
</evidence>
<evidence type="ECO:0000313" key="2">
    <source>
        <dbReference type="Proteomes" id="UP000789860"/>
    </source>
</evidence>
<comment type="caution">
    <text evidence="1">The sequence shown here is derived from an EMBL/GenBank/DDBJ whole genome shotgun (WGS) entry which is preliminary data.</text>
</comment>